<evidence type="ECO:0000256" key="1">
    <source>
        <dbReference type="SAM" id="Phobius"/>
    </source>
</evidence>
<feature type="transmembrane region" description="Helical" evidence="1">
    <location>
        <begin position="5"/>
        <end position="25"/>
    </location>
</feature>
<keyword evidence="1" id="KW-0812">Transmembrane</keyword>
<protein>
    <recommendedName>
        <fullName evidence="3">Metallo-beta-lactamase domain-containing protein</fullName>
    </recommendedName>
</protein>
<evidence type="ECO:0000313" key="2">
    <source>
        <dbReference type="EMBL" id="VAW96919.1"/>
    </source>
</evidence>
<gene>
    <name evidence="2" type="ORF">MNBD_GAMMA19-684</name>
</gene>
<keyword evidence="1" id="KW-0472">Membrane</keyword>
<sequence length="340" mass="39180">MFEAIIIIAAVATIVTIAIIVRAMWDPFYCCFMTTADIGVLSSSSLIKISSSVYISEHFINSGNSGKWARSITKFSRMLVVVHNGKLCLYNPCPLTEELRKELNELGTIQQVVVTNCFHYAFLTQYIDAYPEATFLVPQGMMWKRPELQQHCTAIPAATEGSLFAGTRYFRLPDFYQEHAIFVEEAGLLYCSDTLYIREPETRPHGRFEIRLMQEFIRLISFSQPCGAIHYFDYVRQFRYPGSNDLHKKNVECWRKIFALPITRVTTGHGVFCGCVSVTKTELQNLLRCIERKDGWMDRAGRMVFRLCVRGSSIRYRDWTCLYDKEAQFGYHPPVKEEKG</sequence>
<keyword evidence="1" id="KW-1133">Transmembrane helix</keyword>
<accession>A0A3B1AF44</accession>
<dbReference type="SUPFAM" id="SSF56281">
    <property type="entry name" value="Metallo-hydrolase/oxidoreductase"/>
    <property type="match status" value="1"/>
</dbReference>
<dbReference type="InterPro" id="IPR036866">
    <property type="entry name" value="RibonucZ/Hydroxyglut_hydro"/>
</dbReference>
<name>A0A3B1AF44_9ZZZZ</name>
<reference evidence="2" key="1">
    <citation type="submission" date="2018-06" db="EMBL/GenBank/DDBJ databases">
        <authorList>
            <person name="Zhirakovskaya E."/>
        </authorList>
    </citation>
    <scope>NUCLEOTIDE SEQUENCE</scope>
</reference>
<evidence type="ECO:0008006" key="3">
    <source>
        <dbReference type="Google" id="ProtNLM"/>
    </source>
</evidence>
<dbReference type="AlphaFoldDB" id="A0A3B1AF44"/>
<proteinExistence type="predicted"/>
<organism evidence="2">
    <name type="scientific">hydrothermal vent metagenome</name>
    <dbReference type="NCBI Taxonomy" id="652676"/>
    <lineage>
        <taxon>unclassified sequences</taxon>
        <taxon>metagenomes</taxon>
        <taxon>ecological metagenomes</taxon>
    </lineage>
</organism>
<dbReference type="EMBL" id="UOFV01000101">
    <property type="protein sequence ID" value="VAW96919.1"/>
    <property type="molecule type" value="Genomic_DNA"/>
</dbReference>